<evidence type="ECO:0000313" key="3">
    <source>
        <dbReference type="Proteomes" id="UP001066276"/>
    </source>
</evidence>
<reference evidence="2" key="1">
    <citation type="journal article" date="2022" name="bioRxiv">
        <title>Sequencing and chromosome-scale assembly of the giantPleurodeles waltlgenome.</title>
        <authorList>
            <person name="Brown T."/>
            <person name="Elewa A."/>
            <person name="Iarovenko S."/>
            <person name="Subramanian E."/>
            <person name="Araus A.J."/>
            <person name="Petzold A."/>
            <person name="Susuki M."/>
            <person name="Suzuki K.-i.T."/>
            <person name="Hayashi T."/>
            <person name="Toyoda A."/>
            <person name="Oliveira C."/>
            <person name="Osipova E."/>
            <person name="Leigh N.D."/>
            <person name="Simon A."/>
            <person name="Yun M.H."/>
        </authorList>
    </citation>
    <scope>NUCLEOTIDE SEQUENCE</scope>
    <source>
        <strain evidence="2">20211129_DDA</strain>
        <tissue evidence="2">Liver</tissue>
    </source>
</reference>
<keyword evidence="3" id="KW-1185">Reference proteome</keyword>
<sequence>MSSSSISHERRTLFVTPSASINTDHQIQEGDRGGRDRGGKVQKRVKTVNPRRKGRHLINRTLPDDQNVVNISTPQFDVAKIWIRGG</sequence>
<protein>
    <submittedName>
        <fullName evidence="2">Uncharacterized protein</fullName>
    </submittedName>
</protein>
<proteinExistence type="predicted"/>
<comment type="caution">
    <text evidence="2">The sequence shown here is derived from an EMBL/GenBank/DDBJ whole genome shotgun (WGS) entry which is preliminary data.</text>
</comment>
<evidence type="ECO:0000313" key="2">
    <source>
        <dbReference type="EMBL" id="KAJ1126260.1"/>
    </source>
</evidence>
<name>A0AAV7PLM1_PLEWA</name>
<dbReference type="EMBL" id="JANPWB010000011">
    <property type="protein sequence ID" value="KAJ1126260.1"/>
    <property type="molecule type" value="Genomic_DNA"/>
</dbReference>
<accession>A0AAV7PLM1</accession>
<feature type="compositionally biased region" description="Polar residues" evidence="1">
    <location>
        <begin position="15"/>
        <end position="25"/>
    </location>
</feature>
<organism evidence="2 3">
    <name type="scientific">Pleurodeles waltl</name>
    <name type="common">Iberian ribbed newt</name>
    <dbReference type="NCBI Taxonomy" id="8319"/>
    <lineage>
        <taxon>Eukaryota</taxon>
        <taxon>Metazoa</taxon>
        <taxon>Chordata</taxon>
        <taxon>Craniata</taxon>
        <taxon>Vertebrata</taxon>
        <taxon>Euteleostomi</taxon>
        <taxon>Amphibia</taxon>
        <taxon>Batrachia</taxon>
        <taxon>Caudata</taxon>
        <taxon>Salamandroidea</taxon>
        <taxon>Salamandridae</taxon>
        <taxon>Pleurodelinae</taxon>
        <taxon>Pleurodeles</taxon>
    </lineage>
</organism>
<dbReference type="Proteomes" id="UP001066276">
    <property type="component" value="Chromosome 7"/>
</dbReference>
<feature type="region of interest" description="Disordered" evidence="1">
    <location>
        <begin position="1"/>
        <end position="48"/>
    </location>
</feature>
<evidence type="ECO:0000256" key="1">
    <source>
        <dbReference type="SAM" id="MobiDB-lite"/>
    </source>
</evidence>
<feature type="compositionally biased region" description="Basic and acidic residues" evidence="1">
    <location>
        <begin position="26"/>
        <end position="39"/>
    </location>
</feature>
<dbReference type="AlphaFoldDB" id="A0AAV7PLM1"/>
<gene>
    <name evidence="2" type="ORF">NDU88_004668</name>
</gene>